<proteinExistence type="inferred from homology"/>
<feature type="compositionally biased region" description="Polar residues" evidence="7">
    <location>
        <begin position="219"/>
        <end position="235"/>
    </location>
</feature>
<feature type="region of interest" description="Disordered" evidence="7">
    <location>
        <begin position="218"/>
        <end position="239"/>
    </location>
</feature>
<evidence type="ECO:0000256" key="4">
    <source>
        <dbReference type="ARBA" id="ARBA00023054"/>
    </source>
</evidence>
<dbReference type="InterPro" id="IPR051483">
    <property type="entry name" value="MAP7_domain-containing"/>
</dbReference>
<feature type="compositionally biased region" description="Low complexity" evidence="7">
    <location>
        <begin position="434"/>
        <end position="451"/>
    </location>
</feature>
<feature type="compositionally biased region" description="Polar residues" evidence="7">
    <location>
        <begin position="780"/>
        <end position="802"/>
    </location>
</feature>
<evidence type="ECO:0000256" key="2">
    <source>
        <dbReference type="ARBA" id="ARBA00007525"/>
    </source>
</evidence>
<dbReference type="Proteomes" id="UP000663845">
    <property type="component" value="Unassembled WGS sequence"/>
</dbReference>
<evidence type="ECO:0000256" key="3">
    <source>
        <dbReference type="ARBA" id="ARBA00022490"/>
    </source>
</evidence>
<accession>A0A814PL53</accession>
<feature type="compositionally biased region" description="Basic and acidic residues" evidence="7">
    <location>
        <begin position="505"/>
        <end position="515"/>
    </location>
</feature>
<protein>
    <submittedName>
        <fullName evidence="8">Uncharacterized protein</fullName>
    </submittedName>
</protein>
<evidence type="ECO:0000256" key="7">
    <source>
        <dbReference type="SAM" id="MobiDB-lite"/>
    </source>
</evidence>
<evidence type="ECO:0000256" key="1">
    <source>
        <dbReference type="ARBA" id="ARBA00004245"/>
    </source>
</evidence>
<feature type="compositionally biased region" description="Polar residues" evidence="7">
    <location>
        <begin position="642"/>
        <end position="675"/>
    </location>
</feature>
<feature type="region of interest" description="Disordered" evidence="7">
    <location>
        <begin position="140"/>
        <end position="173"/>
    </location>
</feature>
<dbReference type="PANTHER" id="PTHR15073">
    <property type="entry name" value="MICROTUBULE-ASSOCIATED PROTEIN"/>
    <property type="match status" value="1"/>
</dbReference>
<dbReference type="EMBL" id="CAJNOG010000240">
    <property type="protein sequence ID" value="CAF1107520.1"/>
    <property type="molecule type" value="Genomic_DNA"/>
</dbReference>
<feature type="region of interest" description="Disordered" evidence="7">
    <location>
        <begin position="578"/>
        <end position="675"/>
    </location>
</feature>
<dbReference type="GO" id="GO:0000226">
    <property type="term" value="P:microtubule cytoskeleton organization"/>
    <property type="evidence" value="ECO:0007669"/>
    <property type="project" value="InterPro"/>
</dbReference>
<keyword evidence="4 6" id="KW-0175">Coiled coil</keyword>
<comment type="caution">
    <text evidence="8">The sequence shown here is derived from an EMBL/GenBank/DDBJ whole genome shotgun (WGS) entry which is preliminary data.</text>
</comment>
<feature type="region of interest" description="Disordered" evidence="7">
    <location>
        <begin position="359"/>
        <end position="515"/>
    </location>
</feature>
<dbReference type="AlphaFoldDB" id="A0A814PL53"/>
<feature type="coiled-coil region" evidence="6">
    <location>
        <begin position="66"/>
        <end position="105"/>
    </location>
</feature>
<comment type="subcellular location">
    <subcellularLocation>
        <location evidence="1">Cytoplasm</location>
        <location evidence="1">Cytoskeleton</location>
    </subcellularLocation>
</comment>
<organism evidence="8 9">
    <name type="scientific">Adineta steineri</name>
    <dbReference type="NCBI Taxonomy" id="433720"/>
    <lineage>
        <taxon>Eukaryota</taxon>
        <taxon>Metazoa</taxon>
        <taxon>Spiralia</taxon>
        <taxon>Gnathifera</taxon>
        <taxon>Rotifera</taxon>
        <taxon>Eurotatoria</taxon>
        <taxon>Bdelloidea</taxon>
        <taxon>Adinetida</taxon>
        <taxon>Adinetidae</taxon>
        <taxon>Adineta</taxon>
    </lineage>
</organism>
<feature type="compositionally biased region" description="Basic and acidic residues" evidence="7">
    <location>
        <begin position="140"/>
        <end position="152"/>
    </location>
</feature>
<sequence>MSQDSLAHGEHDNNKNNNNNNNDNNNTNKIERPSSTTTTATTSKMSSKMSTIKSTANGNGLRSLALDEHIKLVKQKKEEAEVLRLQRFQEQLRKKEQKWQQQQLERVKKWLQLRNRDTDHRSQVEERRRKRDEEAKAKLDELLRREKEREQRVTNNLKTNVPHKPESVMSMSTDILSTRRAISATRLRPNQRGLHESSDENSNIVISSHQLNPIDELQNHQSSDESSGTPLSSARSQKRPLPTSYAYWLTTGDKNNNHNSANFMRSTFTATCHSRISRSVERCSRDCRAQDEVLNGDSQRRVPSTNRQHLNETIRRLAKPKTNAIMTQSIHIGAISSSTPSNGIPLSRSSHQLRLTTSSVATTSSNNRRHNPIRPATVPTSTNESRTSPTDDSSRSDHVSSNKHISHRSKNPPSTTKPSAISTSSHSRQPNQRSLMTTSHSSSSLSSSTTTNKRRIAIVPPSKSKLTTENQLITTNNEEEILPVNEESSSEPLNNDTPTETTNPIKREQQTVDEQEYQRKLNQKIREAQQRLELERQREEEQQRQLEFEEYEREQEQIRLVEEQRRAEQERLQRAIEERERENELKRQEEQRLQQQREELERKQAEETERLNRERQERARKEEEERNERKKRLDLIMRRTRQISPTSKQENNATKPAIDQTNGHDQSNNNPSPTNIIKSSIPHSISDTHFITSSTADSFLQNNDSVVSPPIATTDTPKFKSPLIQSLLNKARNTRSTDNLVQTSMTASQIMTESMIDESITAVKSSIPTDLSDDDHQENSRINNTTNGHSDLHLSSSTNLNSYHDRPREATAAFQ</sequence>
<keyword evidence="3" id="KW-0963">Cytoplasm</keyword>
<dbReference type="InterPro" id="IPR008604">
    <property type="entry name" value="MAP7_fam"/>
</dbReference>
<feature type="region of interest" description="Disordered" evidence="7">
    <location>
        <begin position="767"/>
        <end position="815"/>
    </location>
</feature>
<feature type="compositionally biased region" description="Basic and acidic residues" evidence="7">
    <location>
        <begin position="578"/>
        <end position="637"/>
    </location>
</feature>
<dbReference type="GO" id="GO:0015630">
    <property type="term" value="C:microtubule cytoskeleton"/>
    <property type="evidence" value="ECO:0007669"/>
    <property type="project" value="InterPro"/>
</dbReference>
<feature type="region of interest" description="Disordered" evidence="7">
    <location>
        <begin position="335"/>
        <end position="354"/>
    </location>
</feature>
<feature type="compositionally biased region" description="Polar residues" evidence="7">
    <location>
        <begin position="411"/>
        <end position="433"/>
    </location>
</feature>
<dbReference type="Pfam" id="PF05672">
    <property type="entry name" value="MAP7"/>
    <property type="match status" value="1"/>
</dbReference>
<feature type="compositionally biased region" description="Polar residues" evidence="7">
    <location>
        <begin position="486"/>
        <end position="504"/>
    </location>
</feature>
<feature type="compositionally biased region" description="Low complexity" evidence="7">
    <location>
        <begin position="15"/>
        <end position="56"/>
    </location>
</feature>
<dbReference type="PANTHER" id="PTHR15073:SF1">
    <property type="entry name" value="RETICULOCYTE-BINDING PROTEIN HOMOLOG 2A"/>
    <property type="match status" value="1"/>
</dbReference>
<evidence type="ECO:0000313" key="8">
    <source>
        <dbReference type="EMBL" id="CAF1107520.1"/>
    </source>
</evidence>
<keyword evidence="5" id="KW-0206">Cytoskeleton</keyword>
<reference evidence="8" key="1">
    <citation type="submission" date="2021-02" db="EMBL/GenBank/DDBJ databases">
        <authorList>
            <person name="Nowell W R."/>
        </authorList>
    </citation>
    <scope>NUCLEOTIDE SEQUENCE</scope>
</reference>
<feature type="region of interest" description="Disordered" evidence="7">
    <location>
        <begin position="1"/>
        <end position="57"/>
    </location>
</feature>
<evidence type="ECO:0000256" key="6">
    <source>
        <dbReference type="SAM" id="Coils"/>
    </source>
</evidence>
<evidence type="ECO:0000256" key="5">
    <source>
        <dbReference type="ARBA" id="ARBA00023212"/>
    </source>
</evidence>
<evidence type="ECO:0000313" key="9">
    <source>
        <dbReference type="Proteomes" id="UP000663845"/>
    </source>
</evidence>
<comment type="similarity">
    <text evidence="2">Belongs to the MAP7 family.</text>
</comment>
<name>A0A814PL53_9BILA</name>
<gene>
    <name evidence="8" type="ORF">JYZ213_LOCUS21737</name>
</gene>
<feature type="compositionally biased region" description="Polar residues" evidence="7">
    <location>
        <begin position="464"/>
        <end position="476"/>
    </location>
</feature>